<name>A0AA38GNX7_TAXCH</name>
<gene>
    <name evidence="1" type="ORF">KI387_005605</name>
</gene>
<protein>
    <submittedName>
        <fullName evidence="1">Uncharacterized protein</fullName>
    </submittedName>
</protein>
<reference evidence="1 2" key="1">
    <citation type="journal article" date="2021" name="Nat. Plants">
        <title>The Taxus genome provides insights into paclitaxel biosynthesis.</title>
        <authorList>
            <person name="Xiong X."/>
            <person name="Gou J."/>
            <person name="Liao Q."/>
            <person name="Li Y."/>
            <person name="Zhou Q."/>
            <person name="Bi G."/>
            <person name="Li C."/>
            <person name="Du R."/>
            <person name="Wang X."/>
            <person name="Sun T."/>
            <person name="Guo L."/>
            <person name="Liang H."/>
            <person name="Lu P."/>
            <person name="Wu Y."/>
            <person name="Zhang Z."/>
            <person name="Ro D.K."/>
            <person name="Shang Y."/>
            <person name="Huang S."/>
            <person name="Yan J."/>
        </authorList>
    </citation>
    <scope>NUCLEOTIDE SEQUENCE [LARGE SCALE GENOMIC DNA]</scope>
    <source>
        <strain evidence="1">Ta-2019</strain>
    </source>
</reference>
<comment type="caution">
    <text evidence="1">The sequence shown here is derived from an EMBL/GenBank/DDBJ whole genome shotgun (WGS) entry which is preliminary data.</text>
</comment>
<keyword evidence="2" id="KW-1185">Reference proteome</keyword>
<sequence>MSASCNVRSIDDINSVKLQLRFTEDQGSSTTTSNHSIEDMSAPAWWNLEIVALANFCVDKRNNNSTGREFKYAAYTDVILISRKIYLSAFVDCSTVQDSRPLHTGFNNGRHVNGGRILFDQTDGHQIQILLSKQNEGIFASLEHEKRSIFSGDHINIPFWKYKPRSGEEEYKPFNLLKKSPRFSNDNGQFISTNDEDLLKGLDLDREDIGIAYTRIEPVR</sequence>
<evidence type="ECO:0000313" key="2">
    <source>
        <dbReference type="Proteomes" id="UP000824469"/>
    </source>
</evidence>
<proteinExistence type="predicted"/>
<dbReference type="Proteomes" id="UP000824469">
    <property type="component" value="Unassembled WGS sequence"/>
</dbReference>
<accession>A0AA38GNX7</accession>
<evidence type="ECO:0000313" key="1">
    <source>
        <dbReference type="EMBL" id="KAH9325427.1"/>
    </source>
</evidence>
<dbReference type="AlphaFoldDB" id="A0AA38GNX7"/>
<organism evidence="1 2">
    <name type="scientific">Taxus chinensis</name>
    <name type="common">Chinese yew</name>
    <name type="synonym">Taxus wallichiana var. chinensis</name>
    <dbReference type="NCBI Taxonomy" id="29808"/>
    <lineage>
        <taxon>Eukaryota</taxon>
        <taxon>Viridiplantae</taxon>
        <taxon>Streptophyta</taxon>
        <taxon>Embryophyta</taxon>
        <taxon>Tracheophyta</taxon>
        <taxon>Spermatophyta</taxon>
        <taxon>Pinopsida</taxon>
        <taxon>Pinidae</taxon>
        <taxon>Conifers II</taxon>
        <taxon>Cupressales</taxon>
        <taxon>Taxaceae</taxon>
        <taxon>Taxus</taxon>
    </lineage>
</organism>
<dbReference type="EMBL" id="JAHRHJ020000002">
    <property type="protein sequence ID" value="KAH9325427.1"/>
    <property type="molecule type" value="Genomic_DNA"/>
</dbReference>
<dbReference type="Gene3D" id="2.60.120.1450">
    <property type="match status" value="1"/>
</dbReference>